<dbReference type="PANTHER" id="PTHR43322:SF5">
    <property type="entry name" value="1-DEOXY-D-XYLULOSE-5-PHOSPHATE SYNTHASE, CHLOROPLASTIC"/>
    <property type="match status" value="1"/>
</dbReference>
<evidence type="ECO:0000259" key="11">
    <source>
        <dbReference type="SMART" id="SM00861"/>
    </source>
</evidence>
<evidence type="ECO:0000256" key="8">
    <source>
        <dbReference type="ARBA" id="ARBA00023052"/>
    </source>
</evidence>
<dbReference type="Gene3D" id="3.40.50.970">
    <property type="match status" value="2"/>
</dbReference>
<dbReference type="SMART" id="SM00861">
    <property type="entry name" value="Transket_pyr"/>
    <property type="match status" value="1"/>
</dbReference>
<dbReference type="NCBIfam" id="NF003933">
    <property type="entry name" value="PRK05444.2-2"/>
    <property type="match status" value="1"/>
</dbReference>
<evidence type="ECO:0000256" key="2">
    <source>
        <dbReference type="ARBA" id="ARBA00011081"/>
    </source>
</evidence>
<comment type="subunit">
    <text evidence="3 10">Homodimer.</text>
</comment>
<dbReference type="GO" id="GO:0000287">
    <property type="term" value="F:magnesium ion binding"/>
    <property type="evidence" value="ECO:0007669"/>
    <property type="project" value="UniProtKB-UniRule"/>
</dbReference>
<evidence type="ECO:0000256" key="10">
    <source>
        <dbReference type="HAMAP-Rule" id="MF_00315"/>
    </source>
</evidence>
<dbReference type="EC" id="2.2.1.7" evidence="10"/>
<dbReference type="RefSeq" id="WP_368503859.1">
    <property type="nucleotide sequence ID" value="NZ_CP162551.1"/>
</dbReference>
<feature type="binding site" evidence="10">
    <location>
        <position position="173"/>
    </location>
    <ligand>
        <name>Mg(2+)</name>
        <dbReference type="ChEBI" id="CHEBI:18420"/>
    </ligand>
</feature>
<evidence type="ECO:0000256" key="4">
    <source>
        <dbReference type="ARBA" id="ARBA00022679"/>
    </source>
</evidence>
<dbReference type="HAMAP" id="MF_00315">
    <property type="entry name" value="DXP_synth"/>
    <property type="match status" value="1"/>
</dbReference>
<keyword evidence="5 10" id="KW-0479">Metal-binding</keyword>
<evidence type="ECO:0000256" key="3">
    <source>
        <dbReference type="ARBA" id="ARBA00011738"/>
    </source>
</evidence>
<dbReference type="Gene3D" id="3.40.50.920">
    <property type="match status" value="1"/>
</dbReference>
<comment type="cofactor">
    <cofactor evidence="10">
        <name>thiamine diphosphate</name>
        <dbReference type="ChEBI" id="CHEBI:58937"/>
    </cofactor>
    <text evidence="10">Binds 1 thiamine pyrophosphate per subunit.</text>
</comment>
<evidence type="ECO:0000313" key="12">
    <source>
        <dbReference type="EMBL" id="XDI36412.1"/>
    </source>
</evidence>
<sequence>MKLEEFKNPSVLKNYSKQDMADLAEDIRSFLIEKLSVTGGHLGPNLGVVELTLALHQLFESPKDKFLWDVGHQAYVHKILTGRADQFDQLRQYKGLCGFPKRNESEHDVWETGHSSTSLSAAMGMAVARDLKGTDENVVAIIGDGALTGGMALEALNHIGHEQKDLIVVLNDNEMSIAPNVGALHSVLGRLRTAGKYKKAKEELEQLIKKIPAFGGKIATTAERVKDSLKYLLVSGIFFEEMGFTYLGPVDGHDLDDLKENLLYAKKTKGPVLIHVLTKKGKGYEPAENDEKGTWHGLGPYKIESGEVVKKPGPPSYSGVFAETLKKVARDDKRIVAITAAMPGGTKLDVFAKEFPDRMIDVGIAEQHATTMAAGLATQGMKPVFAVYSTFLQRGYDQIVHDVCRQNLNVLFAIDRAGLVGADGETHQGVFDIAYLRHLPNMKILMPKDENELQHMIYTATQYNDGPIAVRYPRGNGYGIKMDETLKVLPIGKWETLHDGSEACILSFGTMLPVAQEAADQLASQGISIKLVNANSAKPLDEELLHEIAKANMPVLTLEEACVQGGFGSAVLEFFHDHKYHSMQVNRMGIPDEFIEHGSVGQLLEEVGLTSAGVVEQLTTMLPRKRQRA</sequence>
<feature type="binding site" evidence="10">
    <location>
        <begin position="145"/>
        <end position="146"/>
    </location>
    <ligand>
        <name>thiamine diphosphate</name>
        <dbReference type="ChEBI" id="CHEBI:58937"/>
    </ligand>
</feature>
<dbReference type="GO" id="GO:0016114">
    <property type="term" value="P:terpenoid biosynthetic process"/>
    <property type="evidence" value="ECO:0007669"/>
    <property type="project" value="UniProtKB-UniRule"/>
</dbReference>
<dbReference type="PROSITE" id="PS00802">
    <property type="entry name" value="TRANSKETOLASE_2"/>
    <property type="match status" value="1"/>
</dbReference>
<comment type="cofactor">
    <cofactor evidence="10">
        <name>Mg(2+)</name>
        <dbReference type="ChEBI" id="CHEBI:18420"/>
    </cofactor>
    <text evidence="10">Binds 1 Mg(2+) ion per subunit.</text>
</comment>
<dbReference type="PANTHER" id="PTHR43322">
    <property type="entry name" value="1-D-DEOXYXYLULOSE 5-PHOSPHATE SYNTHASE-RELATED"/>
    <property type="match status" value="1"/>
</dbReference>
<feature type="binding site" evidence="10">
    <location>
        <begin position="113"/>
        <end position="115"/>
    </location>
    <ligand>
        <name>thiamine diphosphate</name>
        <dbReference type="ChEBI" id="CHEBI:58937"/>
    </ligand>
</feature>
<dbReference type="InterPro" id="IPR049557">
    <property type="entry name" value="Transketolase_CS"/>
</dbReference>
<accession>A0AB39BRB6</accession>
<dbReference type="FunFam" id="3.40.50.970:FF:000030">
    <property type="entry name" value="1-deoxy-D-xylulose-5-phosphate synthase"/>
    <property type="match status" value="1"/>
</dbReference>
<comment type="catalytic activity">
    <reaction evidence="10">
        <text>D-glyceraldehyde 3-phosphate + pyruvate + H(+) = 1-deoxy-D-xylulose 5-phosphate + CO2</text>
        <dbReference type="Rhea" id="RHEA:12605"/>
        <dbReference type="ChEBI" id="CHEBI:15361"/>
        <dbReference type="ChEBI" id="CHEBI:15378"/>
        <dbReference type="ChEBI" id="CHEBI:16526"/>
        <dbReference type="ChEBI" id="CHEBI:57792"/>
        <dbReference type="ChEBI" id="CHEBI:59776"/>
        <dbReference type="EC" id="2.2.1.7"/>
    </reaction>
</comment>
<dbReference type="GO" id="GO:0009228">
    <property type="term" value="P:thiamine biosynthetic process"/>
    <property type="evidence" value="ECO:0007669"/>
    <property type="project" value="UniProtKB-UniRule"/>
</dbReference>
<dbReference type="NCBIfam" id="TIGR00204">
    <property type="entry name" value="dxs"/>
    <property type="match status" value="1"/>
</dbReference>
<comment type="similarity">
    <text evidence="2 10">Belongs to the transketolase family. DXPS subfamily.</text>
</comment>
<dbReference type="FunFam" id="3.40.50.920:FF:000002">
    <property type="entry name" value="1-deoxy-D-xylulose-5-phosphate synthase"/>
    <property type="match status" value="1"/>
</dbReference>
<dbReference type="Pfam" id="PF02779">
    <property type="entry name" value="Transket_pyr"/>
    <property type="match status" value="1"/>
</dbReference>
<keyword evidence="6 10" id="KW-0460">Magnesium</keyword>
<evidence type="ECO:0000256" key="7">
    <source>
        <dbReference type="ARBA" id="ARBA00022977"/>
    </source>
</evidence>
<dbReference type="GO" id="GO:0005829">
    <property type="term" value="C:cytosol"/>
    <property type="evidence" value="ECO:0007669"/>
    <property type="project" value="TreeGrafter"/>
</dbReference>
<comment type="function">
    <text evidence="10">Catalyzes the acyloin condensation reaction between C atoms 2 and 3 of pyruvate and glyceraldehyde 3-phosphate to yield 1-deoxy-D-xylulose-5-phosphate (DXP).</text>
</comment>
<feature type="binding site" evidence="10">
    <location>
        <position position="284"/>
    </location>
    <ligand>
        <name>thiamine diphosphate</name>
        <dbReference type="ChEBI" id="CHEBI:58937"/>
    </ligand>
</feature>
<dbReference type="InterPro" id="IPR033248">
    <property type="entry name" value="Transketolase_C"/>
</dbReference>
<dbReference type="Pfam" id="PF02780">
    <property type="entry name" value="Transketolase_C"/>
    <property type="match status" value="1"/>
</dbReference>
<gene>
    <name evidence="10 12" type="primary">dxs</name>
    <name evidence="12" type="ORF">AB3N04_17270</name>
</gene>
<keyword evidence="9 10" id="KW-0414">Isoprene biosynthesis</keyword>
<evidence type="ECO:0000256" key="5">
    <source>
        <dbReference type="ARBA" id="ARBA00022723"/>
    </source>
</evidence>
<dbReference type="InterPro" id="IPR020826">
    <property type="entry name" value="Transketolase_BS"/>
</dbReference>
<feature type="binding site" evidence="10">
    <location>
        <position position="144"/>
    </location>
    <ligand>
        <name>Mg(2+)</name>
        <dbReference type="ChEBI" id="CHEBI:18420"/>
    </ligand>
</feature>
<dbReference type="AlphaFoldDB" id="A0AB39BRB6"/>
<comment type="pathway">
    <text evidence="1 10">Metabolic intermediate biosynthesis; 1-deoxy-D-xylulose 5-phosphate biosynthesis; 1-deoxy-D-xylulose 5-phosphate from D-glyceraldehyde 3-phosphate and pyruvate: step 1/1.</text>
</comment>
<dbReference type="CDD" id="cd02007">
    <property type="entry name" value="TPP_DXS"/>
    <property type="match status" value="1"/>
</dbReference>
<feature type="domain" description="Transketolase-like pyrimidine-binding" evidence="11">
    <location>
        <begin position="315"/>
        <end position="480"/>
    </location>
</feature>
<dbReference type="SUPFAM" id="SSF52922">
    <property type="entry name" value="TK C-terminal domain-like"/>
    <property type="match status" value="1"/>
</dbReference>
<feature type="binding site" evidence="10">
    <location>
        <position position="173"/>
    </location>
    <ligand>
        <name>thiamine diphosphate</name>
        <dbReference type="ChEBI" id="CHEBI:58937"/>
    </ligand>
</feature>
<keyword evidence="7 10" id="KW-0784">Thiamine biosynthesis</keyword>
<dbReference type="Pfam" id="PF13292">
    <property type="entry name" value="DXP_synthase_N"/>
    <property type="match status" value="1"/>
</dbReference>
<evidence type="ECO:0000256" key="6">
    <source>
        <dbReference type="ARBA" id="ARBA00022842"/>
    </source>
</evidence>
<keyword evidence="4 10" id="KW-0808">Transferase</keyword>
<dbReference type="GO" id="GO:0030976">
    <property type="term" value="F:thiamine pyrophosphate binding"/>
    <property type="evidence" value="ECO:0007669"/>
    <property type="project" value="UniProtKB-UniRule"/>
</dbReference>
<reference evidence="12" key="1">
    <citation type="submission" date="2024-07" db="EMBL/GenBank/DDBJ databases">
        <title>Identification and characteristics of an arsenic-resistant bacterial isolate, which belongs to a novel species.</title>
        <authorList>
            <person name="Juszczyk A."/>
            <person name="Kowalczyk A."/>
            <person name="Was K."/>
            <person name="Kosowicz W."/>
            <person name="Budzyn A."/>
            <person name="Latowski D."/>
        </authorList>
    </citation>
    <scope>NUCLEOTIDE SEQUENCE</scope>
    <source>
        <strain evidence="12">As8PL</strain>
    </source>
</reference>
<feature type="binding site" evidence="10">
    <location>
        <position position="72"/>
    </location>
    <ligand>
        <name>thiamine diphosphate</name>
        <dbReference type="ChEBI" id="CHEBI:58937"/>
    </ligand>
</feature>
<dbReference type="SUPFAM" id="SSF52518">
    <property type="entry name" value="Thiamin diphosphate-binding fold (THDP-binding)"/>
    <property type="match status" value="2"/>
</dbReference>
<dbReference type="GO" id="GO:0019288">
    <property type="term" value="P:isopentenyl diphosphate biosynthetic process, methylerythritol 4-phosphate pathway"/>
    <property type="evidence" value="ECO:0007669"/>
    <property type="project" value="TreeGrafter"/>
</dbReference>
<dbReference type="PROSITE" id="PS00801">
    <property type="entry name" value="TRANSKETOLASE_1"/>
    <property type="match status" value="1"/>
</dbReference>
<dbReference type="GO" id="GO:0008661">
    <property type="term" value="F:1-deoxy-D-xylulose-5-phosphate synthase activity"/>
    <property type="evidence" value="ECO:0007669"/>
    <property type="project" value="UniProtKB-UniRule"/>
</dbReference>
<dbReference type="EMBL" id="CP162551">
    <property type="protein sequence ID" value="XDI36412.1"/>
    <property type="molecule type" value="Genomic_DNA"/>
</dbReference>
<protein>
    <recommendedName>
        <fullName evidence="10">1-deoxy-D-xylulose-5-phosphate synthase</fullName>
        <ecNumber evidence="10">2.2.1.7</ecNumber>
    </recommendedName>
    <alternativeName>
        <fullName evidence="10">1-deoxyxylulose-5-phosphate synthase</fullName>
        <shortName evidence="10">DXP synthase</shortName>
        <shortName evidence="10">DXPS</shortName>
    </alternativeName>
</protein>
<keyword evidence="8 10" id="KW-0786">Thiamine pyrophosphate</keyword>
<evidence type="ECO:0000256" key="1">
    <source>
        <dbReference type="ARBA" id="ARBA00004980"/>
    </source>
</evidence>
<proteinExistence type="inferred from homology"/>
<dbReference type="CDD" id="cd07033">
    <property type="entry name" value="TPP_PYR_DXS_TK_like"/>
    <property type="match status" value="1"/>
</dbReference>
<dbReference type="InterPro" id="IPR009014">
    <property type="entry name" value="Transketo_C/PFOR_II"/>
</dbReference>
<dbReference type="InterPro" id="IPR005475">
    <property type="entry name" value="Transketolase-like_Pyr-bd"/>
</dbReference>
<evidence type="ECO:0000256" key="9">
    <source>
        <dbReference type="ARBA" id="ARBA00023229"/>
    </source>
</evidence>
<organism evidence="12">
    <name type="scientific">Alkalihalophilus sp. As8PL</name>
    <dbReference type="NCBI Taxonomy" id="3237103"/>
    <lineage>
        <taxon>Bacteria</taxon>
        <taxon>Bacillati</taxon>
        <taxon>Bacillota</taxon>
        <taxon>Bacilli</taxon>
        <taxon>Bacillales</taxon>
        <taxon>Bacillaceae</taxon>
        <taxon>Alkalihalophilus</taxon>
    </lineage>
</organism>
<dbReference type="InterPro" id="IPR029061">
    <property type="entry name" value="THDP-binding"/>
</dbReference>
<feature type="binding site" evidence="10">
    <location>
        <position position="366"/>
    </location>
    <ligand>
        <name>thiamine diphosphate</name>
        <dbReference type="ChEBI" id="CHEBI:58937"/>
    </ligand>
</feature>
<dbReference type="InterPro" id="IPR005477">
    <property type="entry name" value="Dxylulose-5-P_synthase"/>
</dbReference>
<name>A0AB39BRB6_9BACI</name>